<comment type="caution">
    <text evidence="2">The sequence shown here is derived from an EMBL/GenBank/DDBJ whole genome shotgun (WGS) entry which is preliminary data.</text>
</comment>
<dbReference type="Proteomes" id="UP000783742">
    <property type="component" value="Unassembled WGS sequence"/>
</dbReference>
<keyword evidence="3" id="KW-1185">Reference proteome</keyword>
<evidence type="ECO:0000256" key="1">
    <source>
        <dbReference type="SAM" id="Phobius"/>
    </source>
</evidence>
<proteinExistence type="predicted"/>
<reference evidence="2 3" key="1">
    <citation type="submission" date="2021-06" db="EMBL/GenBank/DDBJ databases">
        <authorList>
            <person name="Sun Q."/>
            <person name="Li D."/>
        </authorList>
    </citation>
    <scope>NUCLEOTIDE SEQUENCE [LARGE SCALE GENOMIC DNA]</scope>
    <source>
        <strain evidence="2 3">MSJ-1</strain>
    </source>
</reference>
<dbReference type="RefSeq" id="WP_216549620.1">
    <property type="nucleotide sequence ID" value="NZ_JAHLQO010000005.1"/>
</dbReference>
<accession>A0ABS6FKJ1</accession>
<evidence type="ECO:0000313" key="2">
    <source>
        <dbReference type="EMBL" id="MBU5669781.1"/>
    </source>
</evidence>
<sequence>MKKFLKGLIVIAIIIALMHLFNISIFVGNQRIDRFFFIDLIRNFSLEGLFNEIIRFFDRISISIHKLIKSISTR</sequence>
<evidence type="ECO:0000313" key="3">
    <source>
        <dbReference type="Proteomes" id="UP000783742"/>
    </source>
</evidence>
<organism evidence="2 3">
    <name type="scientific">Peptoniphilus ovalis</name>
    <dbReference type="NCBI Taxonomy" id="2841503"/>
    <lineage>
        <taxon>Bacteria</taxon>
        <taxon>Bacillati</taxon>
        <taxon>Bacillota</taxon>
        <taxon>Tissierellia</taxon>
        <taxon>Tissierellales</taxon>
        <taxon>Peptoniphilaceae</taxon>
        <taxon>Peptoniphilus</taxon>
    </lineage>
</organism>
<dbReference type="EMBL" id="JAHLQO010000005">
    <property type="protein sequence ID" value="MBU5669781.1"/>
    <property type="molecule type" value="Genomic_DNA"/>
</dbReference>
<name>A0ABS6FKJ1_9FIRM</name>
<keyword evidence="1" id="KW-0472">Membrane</keyword>
<keyword evidence="1" id="KW-1133">Transmembrane helix</keyword>
<feature type="transmembrane region" description="Helical" evidence="1">
    <location>
        <begin position="7"/>
        <end position="27"/>
    </location>
</feature>
<gene>
    <name evidence="2" type="ORF">KQI68_08025</name>
</gene>
<protein>
    <submittedName>
        <fullName evidence="2">Uncharacterized protein</fullName>
    </submittedName>
</protein>
<keyword evidence="1" id="KW-0812">Transmembrane</keyword>